<dbReference type="SMART" id="SM00382">
    <property type="entry name" value="AAA"/>
    <property type="match status" value="1"/>
</dbReference>
<dbReference type="InterPro" id="IPR027417">
    <property type="entry name" value="P-loop_NTPase"/>
</dbReference>
<dbReference type="PROSITE" id="PS50929">
    <property type="entry name" value="ABC_TM1F"/>
    <property type="match status" value="1"/>
</dbReference>
<dbReference type="PANTHER" id="PTHR43394:SF7">
    <property type="entry name" value="ABC TRANSPORTER B FAMILY MEMBER 28"/>
    <property type="match status" value="1"/>
</dbReference>
<comment type="subcellular location">
    <subcellularLocation>
        <location evidence="1">Cell membrane</location>
        <topology evidence="1">Multi-pass membrane protein</topology>
    </subcellularLocation>
</comment>
<dbReference type="PROSITE" id="PS50893">
    <property type="entry name" value="ABC_TRANSPORTER_2"/>
    <property type="match status" value="1"/>
</dbReference>
<reference evidence="12" key="1">
    <citation type="submission" date="2016-10" db="EMBL/GenBank/DDBJ databases">
        <authorList>
            <person name="Varghese N."/>
            <person name="Submissions S."/>
        </authorList>
    </citation>
    <scope>NUCLEOTIDE SEQUENCE [LARGE SCALE GENOMIC DNA]</scope>
    <source>
        <strain evidence="12">JCM 10271</strain>
    </source>
</reference>
<feature type="transmembrane region" description="Helical" evidence="8">
    <location>
        <begin position="132"/>
        <end position="153"/>
    </location>
</feature>
<evidence type="ECO:0000256" key="7">
    <source>
        <dbReference type="ARBA" id="ARBA00023136"/>
    </source>
</evidence>
<name>A0A1I6A5Y4_9RHOB</name>
<evidence type="ECO:0000256" key="6">
    <source>
        <dbReference type="ARBA" id="ARBA00022989"/>
    </source>
</evidence>
<dbReference type="GO" id="GO:0005524">
    <property type="term" value="F:ATP binding"/>
    <property type="evidence" value="ECO:0007669"/>
    <property type="project" value="UniProtKB-KW"/>
</dbReference>
<dbReference type="InterPro" id="IPR036640">
    <property type="entry name" value="ABC1_TM_sf"/>
</dbReference>
<keyword evidence="7 8" id="KW-0472">Membrane</keyword>
<dbReference type="Pfam" id="PF00664">
    <property type="entry name" value="ABC_membrane"/>
    <property type="match status" value="1"/>
</dbReference>
<accession>A0A1I6A5Y4</accession>
<dbReference type="GO" id="GO:0015421">
    <property type="term" value="F:ABC-type oligopeptide transporter activity"/>
    <property type="evidence" value="ECO:0007669"/>
    <property type="project" value="TreeGrafter"/>
</dbReference>
<dbReference type="SUPFAM" id="SSF90123">
    <property type="entry name" value="ABC transporter transmembrane region"/>
    <property type="match status" value="1"/>
</dbReference>
<dbReference type="Proteomes" id="UP000243106">
    <property type="component" value="Unassembled WGS sequence"/>
</dbReference>
<dbReference type="GO" id="GO:0090374">
    <property type="term" value="P:oligopeptide export from mitochondrion"/>
    <property type="evidence" value="ECO:0007669"/>
    <property type="project" value="TreeGrafter"/>
</dbReference>
<dbReference type="Gene3D" id="3.40.50.300">
    <property type="entry name" value="P-loop containing nucleotide triphosphate hydrolases"/>
    <property type="match status" value="1"/>
</dbReference>
<dbReference type="RefSeq" id="WP_093014930.1">
    <property type="nucleotide sequence ID" value="NZ_FOXV01000015.1"/>
</dbReference>
<dbReference type="GO" id="GO:0005886">
    <property type="term" value="C:plasma membrane"/>
    <property type="evidence" value="ECO:0007669"/>
    <property type="project" value="UniProtKB-SubCell"/>
</dbReference>
<evidence type="ECO:0000256" key="4">
    <source>
        <dbReference type="ARBA" id="ARBA00022741"/>
    </source>
</evidence>
<organism evidence="11 12">
    <name type="scientific">Roseivivax halotolerans</name>
    <dbReference type="NCBI Taxonomy" id="93684"/>
    <lineage>
        <taxon>Bacteria</taxon>
        <taxon>Pseudomonadati</taxon>
        <taxon>Pseudomonadota</taxon>
        <taxon>Alphaproteobacteria</taxon>
        <taxon>Rhodobacterales</taxon>
        <taxon>Roseobacteraceae</taxon>
        <taxon>Roseivivax</taxon>
    </lineage>
</organism>
<dbReference type="AlphaFoldDB" id="A0A1I6A5Y4"/>
<dbReference type="GO" id="GO:0016887">
    <property type="term" value="F:ATP hydrolysis activity"/>
    <property type="evidence" value="ECO:0007669"/>
    <property type="project" value="InterPro"/>
</dbReference>
<gene>
    <name evidence="11" type="ORF">SAMN05421853_11535</name>
</gene>
<evidence type="ECO:0000256" key="8">
    <source>
        <dbReference type="SAM" id="Phobius"/>
    </source>
</evidence>
<dbReference type="InterPro" id="IPR003439">
    <property type="entry name" value="ABC_transporter-like_ATP-bd"/>
</dbReference>
<keyword evidence="6 8" id="KW-1133">Transmembrane helix</keyword>
<dbReference type="FunFam" id="3.40.50.300:FF:000287">
    <property type="entry name" value="Multidrug ABC transporter ATP-binding protein"/>
    <property type="match status" value="1"/>
</dbReference>
<sequence length="569" mass="61688">MCTLFFYMKPYWRVMLVVLLTILIVTATGLLGPWLIRAIVGLIADGGPGQAGSLLWISVGLAMVYVVRSLGAAGVFHYSHVVAFQVCRDLRDAIHARLQTFSPAYFSARQSGDIVTRVVKDTLTLEPVIADAVYGFVTSFLLALGIMVILIYLSPVLTLLALAPLPIAAIVLWRLGRHVQPAFDRESNEEGELSAMVQDQVGGMRDIQLFNREAAETHRFIGLSGALARSQIRARQIMSGFDPVVEGAIGLSTGLVVLVGGRMALAGDLPVEDLVAFILYIVTLYQPLYSVVDAAENVQRGFAALRRINEVLEYEPEVADPPGGSVLSRAHGEIVLEDVCFGFQPDQTVLSGISLEIPAGGSLALVGHTGAGKSTLAALIARFYDVSTGRITLDGHDLRDIRLSDLRRNISMVQQDVFLFNASVRDNIRFGRPDASEDDVMVAARAARADEFIDSLPEGYDTMIGERGVRLSGGQKQRLSIARAILKDAPILILDEATAAVDPNTETLIQKALDELMRHRTTVIIAHRLSTIRKADRIVVLKEGRIADTGTFADLSSRQGEFSLLSGAA</sequence>
<dbReference type="Gene3D" id="1.20.1560.10">
    <property type="entry name" value="ABC transporter type 1, transmembrane domain"/>
    <property type="match status" value="1"/>
</dbReference>
<dbReference type="PANTHER" id="PTHR43394">
    <property type="entry name" value="ATP-DEPENDENT PERMEASE MDL1, MITOCHONDRIAL"/>
    <property type="match status" value="1"/>
</dbReference>
<dbReference type="InterPro" id="IPR039421">
    <property type="entry name" value="Type_1_exporter"/>
</dbReference>
<dbReference type="EMBL" id="FOXV01000015">
    <property type="protein sequence ID" value="SFQ64131.1"/>
    <property type="molecule type" value="Genomic_DNA"/>
</dbReference>
<dbReference type="InterPro" id="IPR011527">
    <property type="entry name" value="ABC1_TM_dom"/>
</dbReference>
<dbReference type="PROSITE" id="PS00211">
    <property type="entry name" value="ABC_TRANSPORTER_1"/>
    <property type="match status" value="1"/>
</dbReference>
<keyword evidence="5 11" id="KW-0067">ATP-binding</keyword>
<evidence type="ECO:0000313" key="11">
    <source>
        <dbReference type="EMBL" id="SFQ64131.1"/>
    </source>
</evidence>
<feature type="domain" description="ABC transmembrane type-1" evidence="10">
    <location>
        <begin position="16"/>
        <end position="300"/>
    </location>
</feature>
<evidence type="ECO:0000256" key="5">
    <source>
        <dbReference type="ARBA" id="ARBA00022840"/>
    </source>
</evidence>
<keyword evidence="4" id="KW-0547">Nucleotide-binding</keyword>
<dbReference type="SUPFAM" id="SSF52540">
    <property type="entry name" value="P-loop containing nucleoside triphosphate hydrolases"/>
    <property type="match status" value="1"/>
</dbReference>
<evidence type="ECO:0000259" key="9">
    <source>
        <dbReference type="PROSITE" id="PS50893"/>
    </source>
</evidence>
<keyword evidence="2" id="KW-0813">Transport</keyword>
<dbReference type="STRING" id="93684.SAMN05421853_11535"/>
<feature type="transmembrane region" description="Helical" evidence="8">
    <location>
        <begin position="54"/>
        <end position="78"/>
    </location>
</feature>
<keyword evidence="12" id="KW-1185">Reference proteome</keyword>
<dbReference type="InterPro" id="IPR017871">
    <property type="entry name" value="ABC_transporter-like_CS"/>
</dbReference>
<dbReference type="Pfam" id="PF00005">
    <property type="entry name" value="ABC_tran"/>
    <property type="match status" value="1"/>
</dbReference>
<feature type="domain" description="ABC transporter" evidence="9">
    <location>
        <begin position="334"/>
        <end position="568"/>
    </location>
</feature>
<keyword evidence="3 8" id="KW-0812">Transmembrane</keyword>
<dbReference type="InterPro" id="IPR003593">
    <property type="entry name" value="AAA+_ATPase"/>
</dbReference>
<evidence type="ECO:0000256" key="3">
    <source>
        <dbReference type="ARBA" id="ARBA00022692"/>
    </source>
</evidence>
<protein>
    <submittedName>
        <fullName evidence="11">ATP-binding cassette, subfamily B/ATP-binding cassette, subfamily B, MsbA</fullName>
    </submittedName>
</protein>
<dbReference type="CDD" id="cd18778">
    <property type="entry name" value="ABC_6TM_exporter_like"/>
    <property type="match status" value="1"/>
</dbReference>
<evidence type="ECO:0000256" key="1">
    <source>
        <dbReference type="ARBA" id="ARBA00004651"/>
    </source>
</evidence>
<evidence type="ECO:0000313" key="12">
    <source>
        <dbReference type="Proteomes" id="UP000243106"/>
    </source>
</evidence>
<proteinExistence type="predicted"/>
<evidence type="ECO:0000256" key="2">
    <source>
        <dbReference type="ARBA" id="ARBA00022448"/>
    </source>
</evidence>
<evidence type="ECO:0000259" key="10">
    <source>
        <dbReference type="PROSITE" id="PS50929"/>
    </source>
</evidence>